<keyword evidence="2" id="KW-0645">Protease</keyword>
<name>A0ABV1H4F2_9FIRM</name>
<evidence type="ECO:0000256" key="6">
    <source>
        <dbReference type="SAM" id="MobiDB-lite"/>
    </source>
</evidence>
<dbReference type="Pfam" id="PF00877">
    <property type="entry name" value="NLPC_P60"/>
    <property type="match status" value="1"/>
</dbReference>
<evidence type="ECO:0000256" key="3">
    <source>
        <dbReference type="ARBA" id="ARBA00022801"/>
    </source>
</evidence>
<feature type="domain" description="NlpC/P60" evidence="8">
    <location>
        <begin position="236"/>
        <end position="349"/>
    </location>
</feature>
<evidence type="ECO:0000313" key="10">
    <source>
        <dbReference type="Proteomes" id="UP001546774"/>
    </source>
</evidence>
<dbReference type="PANTHER" id="PTHR47359:SF3">
    <property type="entry name" value="NLP_P60 DOMAIN-CONTAINING PROTEIN-RELATED"/>
    <property type="match status" value="1"/>
</dbReference>
<feature type="region of interest" description="Disordered" evidence="6">
    <location>
        <begin position="210"/>
        <end position="229"/>
    </location>
</feature>
<keyword evidence="10" id="KW-1185">Reference proteome</keyword>
<comment type="caution">
    <text evidence="9">The sequence shown here is derived from an EMBL/GenBank/DDBJ whole genome shotgun (WGS) entry which is preliminary data.</text>
</comment>
<proteinExistence type="inferred from homology"/>
<sequence>MRKRIAKTFVAAALITSIAGTSVWADDVTDLTNKKNAAESQLSQTQSELAYLLVQMDELEVKMHDKNEEIDQANADLAVAEQNMQNQYDDMKLRIKYMYEDQSTSIAEAFLTAESMSDALNKAEYVQQVYDYDRGKLDEMAATASQIHQLKSTLDADKKELEALGQEMTDKQAVLYAAIADQENTVADLTTQLSEAQAAAAEAQRQREAQAAAAAAKTTTKTKSSTTTTVAAANNSGSASGVVSAAYSMLGVPYVWGGTSPSGFDCSGLMYYIFRQNGISVPHSSSAIAGGGSSVGSLSQAQPGDIICYPGHVGVYIGSGQIIHAPTSGDVVKISSANILPITAIRRYW</sequence>
<dbReference type="PROSITE" id="PS51935">
    <property type="entry name" value="NLPC_P60"/>
    <property type="match status" value="1"/>
</dbReference>
<evidence type="ECO:0000259" key="8">
    <source>
        <dbReference type="PROSITE" id="PS51935"/>
    </source>
</evidence>
<dbReference type="EMBL" id="JBBMFS010000002">
    <property type="protein sequence ID" value="MEQ2554186.1"/>
    <property type="molecule type" value="Genomic_DNA"/>
</dbReference>
<reference evidence="9" key="1">
    <citation type="submission" date="2024-03" db="EMBL/GenBank/DDBJ databases">
        <title>Human intestinal bacterial collection.</title>
        <authorList>
            <person name="Pauvert C."/>
            <person name="Hitch T.C.A."/>
            <person name="Clavel T."/>
        </authorList>
    </citation>
    <scope>NUCLEOTIDE SEQUENCE [LARGE SCALE GENOMIC DNA]</scope>
    <source>
        <strain evidence="9">CLA-AA-H89B</strain>
    </source>
</reference>
<keyword evidence="3" id="KW-0378">Hydrolase</keyword>
<dbReference type="Gene3D" id="6.10.250.3150">
    <property type="match status" value="1"/>
</dbReference>
<evidence type="ECO:0000313" key="9">
    <source>
        <dbReference type="EMBL" id="MEQ2554186.1"/>
    </source>
</evidence>
<organism evidence="9 10">
    <name type="scientific">Lachnospira intestinalis</name>
    <dbReference type="NCBI Taxonomy" id="3133158"/>
    <lineage>
        <taxon>Bacteria</taxon>
        <taxon>Bacillati</taxon>
        <taxon>Bacillota</taxon>
        <taxon>Clostridia</taxon>
        <taxon>Lachnospirales</taxon>
        <taxon>Lachnospiraceae</taxon>
        <taxon>Lachnospira</taxon>
    </lineage>
</organism>
<keyword evidence="4" id="KW-0788">Thiol protease</keyword>
<evidence type="ECO:0000256" key="7">
    <source>
        <dbReference type="SAM" id="SignalP"/>
    </source>
</evidence>
<evidence type="ECO:0000256" key="1">
    <source>
        <dbReference type="ARBA" id="ARBA00007074"/>
    </source>
</evidence>
<dbReference type="InterPro" id="IPR051794">
    <property type="entry name" value="PG_Endopeptidase_C40"/>
</dbReference>
<comment type="similarity">
    <text evidence="1">Belongs to the peptidase C40 family.</text>
</comment>
<dbReference type="InterPro" id="IPR000064">
    <property type="entry name" value="NLP_P60_dom"/>
</dbReference>
<feature type="signal peptide" evidence="7">
    <location>
        <begin position="1"/>
        <end position="25"/>
    </location>
</feature>
<gene>
    <name evidence="9" type="ORF">WMO37_04025</name>
</gene>
<evidence type="ECO:0000256" key="4">
    <source>
        <dbReference type="ARBA" id="ARBA00022807"/>
    </source>
</evidence>
<feature type="chain" id="PRO_5047378936" evidence="7">
    <location>
        <begin position="26"/>
        <end position="349"/>
    </location>
</feature>
<dbReference type="PANTHER" id="PTHR47359">
    <property type="entry name" value="PEPTIDOGLYCAN DL-ENDOPEPTIDASE CWLO"/>
    <property type="match status" value="1"/>
</dbReference>
<protein>
    <submittedName>
        <fullName evidence="9">NlpC/P60 family protein</fullName>
    </submittedName>
</protein>
<accession>A0ABV1H4F2</accession>
<dbReference type="Gene3D" id="3.90.1720.10">
    <property type="entry name" value="endopeptidase domain like (from Nostoc punctiforme)"/>
    <property type="match status" value="1"/>
</dbReference>
<dbReference type="SUPFAM" id="SSF54001">
    <property type="entry name" value="Cysteine proteinases"/>
    <property type="match status" value="1"/>
</dbReference>
<dbReference type="InterPro" id="IPR038765">
    <property type="entry name" value="Papain-like_cys_pep_sf"/>
</dbReference>
<feature type="coiled-coil region" evidence="5">
    <location>
        <begin position="28"/>
        <end position="90"/>
    </location>
</feature>
<evidence type="ECO:0000256" key="2">
    <source>
        <dbReference type="ARBA" id="ARBA00022670"/>
    </source>
</evidence>
<evidence type="ECO:0000256" key="5">
    <source>
        <dbReference type="SAM" id="Coils"/>
    </source>
</evidence>
<dbReference type="Proteomes" id="UP001546774">
    <property type="component" value="Unassembled WGS sequence"/>
</dbReference>
<keyword evidence="7" id="KW-0732">Signal</keyword>
<keyword evidence="5" id="KW-0175">Coiled coil</keyword>